<name>A0A840CZY0_9BACT</name>
<proteinExistence type="predicted"/>
<dbReference type="SMART" id="SM00490">
    <property type="entry name" value="HELICc"/>
    <property type="match status" value="1"/>
</dbReference>
<evidence type="ECO:0000256" key="1">
    <source>
        <dbReference type="ARBA" id="ARBA00022741"/>
    </source>
</evidence>
<dbReference type="PANTHER" id="PTHR47961:SF6">
    <property type="entry name" value="DNA-DIRECTED DNA POLYMERASE"/>
    <property type="match status" value="1"/>
</dbReference>
<sequence length="849" mass="97902">MVLADEIALEILSNQYFLKLFKICTERSIFHQLKIDNKDSYSEKEFKDLLRFADLLSVTSISEARNYAYRIITYLNPYFQQNPYYCTVSKAVYYNLGNFPAVAYLEKENNNQSELPFDRLVELEAKKIIQEVPESEGIFFTDTQYKLFSELSSAREFSFSGPTSMGKSFIIKAFIRKAIQNKPPENLVVLVPTRALINQFALELKKDLGVLLEQYKYRIATNSNISEFSTEEIINYIMVLTPERLISYISQENPPIGFLFVDEAHKIAQNEDSRSITTYTSIEKTLKKHPNIKLYFSSPNVSNPEVFLKIFRNTQEKNHFKTNETPVAQNLYFADLENGEFSYFSNNELIKIKSPLSNNVKTINQALSHLGKRSNLVYCNTRSRTIEYAKSFADTINLEEGNKSLNKASRIIREYIHPDYYLAEIIKKGIAYHFGNMPQLIRNLVEDLYQKGEINFVFCTSTLLEGVNMPTQNLFILNNKKSTKTLKPIDFWNLAGRAGRLSKELQGNVFCVKHSDCSWDDTSFFNKKEIELVPSVFSRINHNLKKIETLLKGNEVKSGSEEEKNILKYIANIICIDTLEPKTGYCSPIIDELIKKNKNNIIELAKSKASKLETPYSILNSNESIGLDAQDIAYKRLKYLHAQRTSITLPKQVNYESCKNTLLSFHKLYNWKQTNKHLSDENSLKYYATLMNKWINDESLNQIISGSVDYYSGSGKTLKVSYNEYEAFNKSNKTHVNILIGNIINDIEHILRFQFEKYFNHYYLMLKNLLGEEKAGENWATLLEYGTQNRIMIALQNMGLSRHTTSKINKECKGALTVENGKLKNINKAILLAKFTPGTLEYDEVRNLL</sequence>
<dbReference type="InterPro" id="IPR011545">
    <property type="entry name" value="DEAD/DEAH_box_helicase_dom"/>
</dbReference>
<evidence type="ECO:0000256" key="2">
    <source>
        <dbReference type="ARBA" id="ARBA00022801"/>
    </source>
</evidence>
<evidence type="ECO:0000313" key="7">
    <source>
        <dbReference type="EMBL" id="MBB4038235.1"/>
    </source>
</evidence>
<dbReference type="InterPro" id="IPR050474">
    <property type="entry name" value="Hel308_SKI2-like"/>
</dbReference>
<dbReference type="PANTHER" id="PTHR47961">
    <property type="entry name" value="DNA POLYMERASE THETA, PUTATIVE (AFU_ORTHOLOGUE AFUA_1G05260)-RELATED"/>
    <property type="match status" value="1"/>
</dbReference>
<dbReference type="Pfam" id="PF00271">
    <property type="entry name" value="Helicase_C"/>
    <property type="match status" value="1"/>
</dbReference>
<feature type="domain" description="Helicase C-terminal" evidence="6">
    <location>
        <begin position="362"/>
        <end position="548"/>
    </location>
</feature>
<feature type="domain" description="Helicase ATP-binding" evidence="5">
    <location>
        <begin position="148"/>
        <end position="318"/>
    </location>
</feature>
<dbReference type="Pfam" id="PF00270">
    <property type="entry name" value="DEAD"/>
    <property type="match status" value="1"/>
</dbReference>
<keyword evidence="8" id="KW-1185">Reference proteome</keyword>
<gene>
    <name evidence="7" type="ORF">GGR21_004167</name>
</gene>
<dbReference type="SUPFAM" id="SSF52540">
    <property type="entry name" value="P-loop containing nucleoside triphosphate hydrolases"/>
    <property type="match status" value="2"/>
</dbReference>
<dbReference type="EMBL" id="JACIEP010000025">
    <property type="protein sequence ID" value="MBB4038235.1"/>
    <property type="molecule type" value="Genomic_DNA"/>
</dbReference>
<dbReference type="InterPro" id="IPR001650">
    <property type="entry name" value="Helicase_C-like"/>
</dbReference>
<dbReference type="AlphaFoldDB" id="A0A840CZY0"/>
<evidence type="ECO:0000259" key="6">
    <source>
        <dbReference type="PROSITE" id="PS51194"/>
    </source>
</evidence>
<reference evidence="7 8" key="1">
    <citation type="submission" date="2020-08" db="EMBL/GenBank/DDBJ databases">
        <title>Genomic Encyclopedia of Type Strains, Phase IV (KMG-IV): sequencing the most valuable type-strain genomes for metagenomic binning, comparative biology and taxonomic classification.</title>
        <authorList>
            <person name="Goeker M."/>
        </authorList>
    </citation>
    <scope>NUCLEOTIDE SEQUENCE [LARGE SCALE GENOMIC DNA]</scope>
    <source>
        <strain evidence="7 8">DSM 104969</strain>
    </source>
</reference>
<evidence type="ECO:0000259" key="5">
    <source>
        <dbReference type="PROSITE" id="PS51192"/>
    </source>
</evidence>
<dbReference type="GO" id="GO:0005524">
    <property type="term" value="F:ATP binding"/>
    <property type="evidence" value="ECO:0007669"/>
    <property type="project" value="UniProtKB-KW"/>
</dbReference>
<dbReference type="SMART" id="SM00487">
    <property type="entry name" value="DEXDc"/>
    <property type="match status" value="1"/>
</dbReference>
<keyword evidence="1" id="KW-0547">Nucleotide-binding</keyword>
<dbReference type="RefSeq" id="WP_183309037.1">
    <property type="nucleotide sequence ID" value="NZ_JACIEP010000025.1"/>
</dbReference>
<dbReference type="GO" id="GO:0004386">
    <property type="term" value="F:helicase activity"/>
    <property type="evidence" value="ECO:0007669"/>
    <property type="project" value="UniProtKB-KW"/>
</dbReference>
<dbReference type="InterPro" id="IPR027417">
    <property type="entry name" value="P-loop_NTPase"/>
</dbReference>
<dbReference type="PROSITE" id="PS51192">
    <property type="entry name" value="HELICASE_ATP_BIND_1"/>
    <property type="match status" value="1"/>
</dbReference>
<comment type="caution">
    <text evidence="7">The sequence shown here is derived from an EMBL/GenBank/DDBJ whole genome shotgun (WGS) entry which is preliminary data.</text>
</comment>
<dbReference type="PROSITE" id="PS51194">
    <property type="entry name" value="HELICASE_CTER"/>
    <property type="match status" value="1"/>
</dbReference>
<keyword evidence="4" id="KW-0067">ATP-binding</keyword>
<evidence type="ECO:0000256" key="4">
    <source>
        <dbReference type="ARBA" id="ARBA00022840"/>
    </source>
</evidence>
<evidence type="ECO:0000256" key="3">
    <source>
        <dbReference type="ARBA" id="ARBA00022806"/>
    </source>
</evidence>
<organism evidence="7 8">
    <name type="scientific">Dysgonomonas hofstadii</name>
    <dbReference type="NCBI Taxonomy" id="637886"/>
    <lineage>
        <taxon>Bacteria</taxon>
        <taxon>Pseudomonadati</taxon>
        <taxon>Bacteroidota</taxon>
        <taxon>Bacteroidia</taxon>
        <taxon>Bacteroidales</taxon>
        <taxon>Dysgonomonadaceae</taxon>
        <taxon>Dysgonomonas</taxon>
    </lineage>
</organism>
<dbReference type="Proteomes" id="UP000555103">
    <property type="component" value="Unassembled WGS sequence"/>
</dbReference>
<accession>A0A840CZY0</accession>
<keyword evidence="2" id="KW-0378">Hydrolase</keyword>
<dbReference type="InterPro" id="IPR014001">
    <property type="entry name" value="Helicase_ATP-bd"/>
</dbReference>
<dbReference type="Gene3D" id="3.40.50.300">
    <property type="entry name" value="P-loop containing nucleotide triphosphate hydrolases"/>
    <property type="match status" value="2"/>
</dbReference>
<evidence type="ECO:0000313" key="8">
    <source>
        <dbReference type="Proteomes" id="UP000555103"/>
    </source>
</evidence>
<keyword evidence="3 7" id="KW-0347">Helicase</keyword>
<protein>
    <submittedName>
        <fullName evidence="7">Replicative superfamily II helicase</fullName>
    </submittedName>
</protein>
<dbReference type="GO" id="GO:0003676">
    <property type="term" value="F:nucleic acid binding"/>
    <property type="evidence" value="ECO:0007669"/>
    <property type="project" value="InterPro"/>
</dbReference>
<dbReference type="GO" id="GO:0016787">
    <property type="term" value="F:hydrolase activity"/>
    <property type="evidence" value="ECO:0007669"/>
    <property type="project" value="UniProtKB-KW"/>
</dbReference>